<comment type="similarity">
    <text evidence="1">Belongs to the LptD family.</text>
</comment>
<accession>A0A7K1RJR7</accession>
<dbReference type="EMBL" id="WPHU01000008">
    <property type="protein sequence ID" value="MVA58273.1"/>
    <property type="molecule type" value="Genomic_DNA"/>
</dbReference>
<name>A0A7K1RJR7_AGRVI</name>
<dbReference type="InterPro" id="IPR050218">
    <property type="entry name" value="LptD"/>
</dbReference>
<dbReference type="InterPro" id="IPR007543">
    <property type="entry name" value="LptD_C"/>
</dbReference>
<evidence type="ECO:0000259" key="2">
    <source>
        <dbReference type="Pfam" id="PF04453"/>
    </source>
</evidence>
<dbReference type="GO" id="GO:0043165">
    <property type="term" value="P:Gram-negative-bacterium-type cell outer membrane assembly"/>
    <property type="evidence" value="ECO:0007669"/>
    <property type="project" value="UniProtKB-UniRule"/>
</dbReference>
<dbReference type="GO" id="GO:1990351">
    <property type="term" value="C:transporter complex"/>
    <property type="evidence" value="ECO:0007669"/>
    <property type="project" value="TreeGrafter"/>
</dbReference>
<dbReference type="PANTHER" id="PTHR30189:SF1">
    <property type="entry name" value="LPS-ASSEMBLY PROTEIN LPTD"/>
    <property type="match status" value="1"/>
</dbReference>
<comment type="caution">
    <text evidence="3">The sequence shown here is derived from an EMBL/GenBank/DDBJ whole genome shotgun (WGS) entry which is preliminary data.</text>
</comment>
<evidence type="ECO:0000313" key="3">
    <source>
        <dbReference type="EMBL" id="MVA58273.1"/>
    </source>
</evidence>
<organism evidence="3 4">
    <name type="scientific">Agrobacterium vitis</name>
    <name type="common">Rhizobium vitis</name>
    <dbReference type="NCBI Taxonomy" id="373"/>
    <lineage>
        <taxon>Bacteria</taxon>
        <taxon>Pseudomonadati</taxon>
        <taxon>Pseudomonadota</taxon>
        <taxon>Alphaproteobacteria</taxon>
        <taxon>Hyphomicrobiales</taxon>
        <taxon>Rhizobiaceae</taxon>
        <taxon>Rhizobium/Agrobacterium group</taxon>
        <taxon>Agrobacterium</taxon>
    </lineage>
</organism>
<dbReference type="AlphaFoldDB" id="A0A7K1RJR7"/>
<comment type="subcellular location">
    <subcellularLocation>
        <location evidence="1">Cell outer membrane</location>
    </subcellularLocation>
</comment>
<dbReference type="HAMAP" id="MF_01411">
    <property type="entry name" value="LPS_assembly_LptD"/>
    <property type="match status" value="1"/>
</dbReference>
<sequence>MAAIDRGNIKRLFTALLAGVALSATLVPVPFAYAQTATSNGLVSPKIPADAKLMLAANEMIYNKDAQKVTAVGGVQINYAGYQMVSKRVEYDQKTGRMMAYGNIELIEPDGNRIYADKMDVTDDFANGFVNSLRVETTDNTRIAAQKGERVNGDQMILYKGVYTACLPCAEQGRAPFWQIKAERVIQNGKTHTIRLENARFQLFGKSIALIPSIEVPDNTVKRKSGFLFPEFSTTQKLGFGVIVPYYWAISPQTDATIKLGGFTSQGVLLDAEVRHQFEDGLATLRIAGIDQLNPGKFDSGTTDAEKTFRGMVGSTGKFDINPNWSFGWDVMLESDNNFARTYDLEGFNQKTHTNQVYLTGLGDRNSFDMRAYYFDIQDADSKDAAERKQPIVTPTIDYSYYAPEPFMGGELSATVNFTALTRYNSDIYDFDSTRVDTRNRFSGLKGNTTRLTGELEWKRTFDTPEGVLLTPILAARGDAFGNNMDAPASDTYSGNYNDAAGVTRSMVTAGLEVRYPWLLSAPGSTHVIEPIAQIFVRPDEQQAGRLPNEDAQSFVFDASNLFERDKFSGYDRVEGGTRANVGVRYTGSFDSGYTLRSIFGQSYQLAGKNSFASSDLVYAGNESGLETAVSDYVGMVGLDTPYGISTSVNARFDEKTFEVARTDSAIGYHNDQLQTNFIYTQIAAQPNYGYDYDREEIQNASSVKIGDFWSVFGSVTWDVKKDNVNRYGIGVSYADDCTIFSIVYKNKDDDESANDWSIGARLTFRTLGDVKVGDTDVTGFN</sequence>
<dbReference type="Proteomes" id="UP000440716">
    <property type="component" value="Unassembled WGS sequence"/>
</dbReference>
<proteinExistence type="inferred from homology"/>
<feature type="domain" description="LptD C-terminal" evidence="2">
    <location>
        <begin position="308"/>
        <end position="695"/>
    </location>
</feature>
<dbReference type="InterPro" id="IPR020889">
    <property type="entry name" value="LipoPS_assembly_LptD"/>
</dbReference>
<keyword evidence="1" id="KW-0732">Signal</keyword>
<comment type="function">
    <text evidence="1">Involved in the assembly of lipopolysaccharide (LPS) at the surface of the outer membrane.</text>
</comment>
<comment type="subunit">
    <text evidence="1">Component of the lipopolysaccharide transport and assembly complex.</text>
</comment>
<comment type="caution">
    <text evidence="1">Lacks conserved residue(s) required for the propagation of feature annotation.</text>
</comment>
<keyword evidence="1" id="KW-0998">Cell outer membrane</keyword>
<gene>
    <name evidence="1 3" type="primary">lptD</name>
    <name evidence="3" type="ORF">GOZ88_19385</name>
</gene>
<dbReference type="RefSeq" id="WP_337739573.1">
    <property type="nucleotide sequence ID" value="NZ_WPHU01000008.1"/>
</dbReference>
<evidence type="ECO:0000256" key="1">
    <source>
        <dbReference type="HAMAP-Rule" id="MF_01411"/>
    </source>
</evidence>
<dbReference type="Pfam" id="PF04453">
    <property type="entry name" value="LptD"/>
    <property type="match status" value="1"/>
</dbReference>
<keyword evidence="1" id="KW-0472">Membrane</keyword>
<evidence type="ECO:0000313" key="4">
    <source>
        <dbReference type="Proteomes" id="UP000440716"/>
    </source>
</evidence>
<protein>
    <recommendedName>
        <fullName evidence="1">LPS-assembly protein LptD</fullName>
    </recommendedName>
</protein>
<dbReference type="GO" id="GO:0015920">
    <property type="term" value="P:lipopolysaccharide transport"/>
    <property type="evidence" value="ECO:0007669"/>
    <property type="project" value="InterPro"/>
</dbReference>
<dbReference type="PANTHER" id="PTHR30189">
    <property type="entry name" value="LPS-ASSEMBLY PROTEIN"/>
    <property type="match status" value="1"/>
</dbReference>
<dbReference type="GO" id="GO:0009279">
    <property type="term" value="C:cell outer membrane"/>
    <property type="evidence" value="ECO:0007669"/>
    <property type="project" value="UniProtKB-SubCell"/>
</dbReference>
<reference evidence="3 4" key="1">
    <citation type="submission" date="2019-12" db="EMBL/GenBank/DDBJ databases">
        <title>Whole-genome sequencing of Allorhizobium vitis.</title>
        <authorList>
            <person name="Gan H.M."/>
            <person name="Szegedi E."/>
            <person name="Burr T."/>
            <person name="Savka M.A."/>
        </authorList>
    </citation>
    <scope>NUCLEOTIDE SEQUENCE [LARGE SCALE GENOMIC DNA]</scope>
    <source>
        <strain evidence="3 4">CG415</strain>
    </source>
</reference>